<protein>
    <submittedName>
        <fullName evidence="6">Uncharacterized protein</fullName>
    </submittedName>
</protein>
<dbReference type="GO" id="GO:0031369">
    <property type="term" value="F:translation initiation factor binding"/>
    <property type="evidence" value="ECO:0007669"/>
    <property type="project" value="InterPro"/>
</dbReference>
<evidence type="ECO:0000256" key="2">
    <source>
        <dbReference type="ARBA" id="ARBA00022540"/>
    </source>
</evidence>
<keyword evidence="2" id="KW-0396">Initiation factor</keyword>
<dbReference type="GO" id="GO:0003723">
    <property type="term" value="F:RNA binding"/>
    <property type="evidence" value="ECO:0007669"/>
    <property type="project" value="UniProtKB-KW"/>
</dbReference>
<proteinExistence type="predicted"/>
<keyword evidence="3" id="KW-0694">RNA-binding</keyword>
<gene>
    <name evidence="6" type="ORF">J5N97_018679</name>
</gene>
<dbReference type="OrthoDB" id="10250414at2759"/>
<keyword evidence="1" id="KW-0963">Cytoplasm</keyword>
<organism evidence="6 7">
    <name type="scientific">Dioscorea zingiberensis</name>
    <dbReference type="NCBI Taxonomy" id="325984"/>
    <lineage>
        <taxon>Eukaryota</taxon>
        <taxon>Viridiplantae</taxon>
        <taxon>Streptophyta</taxon>
        <taxon>Embryophyta</taxon>
        <taxon>Tracheophyta</taxon>
        <taxon>Spermatophyta</taxon>
        <taxon>Magnoliopsida</taxon>
        <taxon>Liliopsida</taxon>
        <taxon>Dioscoreales</taxon>
        <taxon>Dioscoreaceae</taxon>
        <taxon>Dioscorea</taxon>
    </lineage>
</organism>
<sequence>MAEVVSMADIEATSLRLGIGISSADLNAIQNPSWRGLRHQKVFLCTFSTLTLICFCSDDDEDLYQEDGFEMEAWFGNIIVVDNLPVVPPEKLKAFTPCEPHITQAESPSLQPSSPSRPMHSFLWRPRPPSFLTAEKEEEISKNLKKYSKKYEGDDQDMSFLLSEQERRQRMMLLDEWYAWRENCKRLHEEESELRQQLRDGEASDEEEECETEEVEVEEILDVKEEVTRWNKNKLISFFIDFF</sequence>
<evidence type="ECO:0000256" key="1">
    <source>
        <dbReference type="ARBA" id="ARBA00022490"/>
    </source>
</evidence>
<evidence type="ECO:0000256" key="5">
    <source>
        <dbReference type="SAM" id="MobiDB-lite"/>
    </source>
</evidence>
<evidence type="ECO:0000256" key="3">
    <source>
        <dbReference type="ARBA" id="ARBA00022884"/>
    </source>
</evidence>
<dbReference type="AlphaFoldDB" id="A0A9D5CEE8"/>
<dbReference type="GO" id="GO:0003743">
    <property type="term" value="F:translation initiation factor activity"/>
    <property type="evidence" value="ECO:0007669"/>
    <property type="project" value="UniProtKB-KW"/>
</dbReference>
<dbReference type="GO" id="GO:0005852">
    <property type="term" value="C:eukaryotic translation initiation factor 3 complex"/>
    <property type="evidence" value="ECO:0007669"/>
    <property type="project" value="InterPro"/>
</dbReference>
<reference evidence="6" key="2">
    <citation type="journal article" date="2022" name="Hortic Res">
        <title>The genome of Dioscorea zingiberensis sheds light on the biosynthesis, origin and evolution of the medicinally important diosgenin saponins.</title>
        <authorList>
            <person name="Li Y."/>
            <person name="Tan C."/>
            <person name="Li Z."/>
            <person name="Guo J."/>
            <person name="Li S."/>
            <person name="Chen X."/>
            <person name="Wang C."/>
            <person name="Dai X."/>
            <person name="Yang H."/>
            <person name="Song W."/>
            <person name="Hou L."/>
            <person name="Xu J."/>
            <person name="Tong Z."/>
            <person name="Xu A."/>
            <person name="Yuan X."/>
            <person name="Wang W."/>
            <person name="Yang Q."/>
            <person name="Chen L."/>
            <person name="Sun Z."/>
            <person name="Wang K."/>
            <person name="Pan B."/>
            <person name="Chen J."/>
            <person name="Bao Y."/>
            <person name="Liu F."/>
            <person name="Qi X."/>
            <person name="Gang D.R."/>
            <person name="Wen J."/>
            <person name="Li J."/>
        </authorList>
    </citation>
    <scope>NUCLEOTIDE SEQUENCE</scope>
    <source>
        <strain evidence="6">Dzin_1.0</strain>
    </source>
</reference>
<evidence type="ECO:0000313" key="6">
    <source>
        <dbReference type="EMBL" id="KAJ0970720.1"/>
    </source>
</evidence>
<feature type="compositionally biased region" description="Acidic residues" evidence="5">
    <location>
        <begin position="203"/>
        <end position="214"/>
    </location>
</feature>
<dbReference type="InterPro" id="IPR011400">
    <property type="entry name" value="EIF3B"/>
</dbReference>
<comment type="caution">
    <text evidence="6">The sequence shown here is derived from an EMBL/GenBank/DDBJ whole genome shotgun (WGS) entry which is preliminary data.</text>
</comment>
<dbReference type="PANTHER" id="PTHR14068:SF0">
    <property type="entry name" value="EUKARYOTIC TRANSLATION INITIATION FACTOR 3 SUBUNIT B"/>
    <property type="match status" value="1"/>
</dbReference>
<name>A0A9D5CEE8_9LILI</name>
<dbReference type="PANTHER" id="PTHR14068">
    <property type="entry name" value="EUKARYOTIC TRANSLATION INITIATION FACTOR 3 EIF3 -RELATED"/>
    <property type="match status" value="1"/>
</dbReference>
<evidence type="ECO:0000313" key="7">
    <source>
        <dbReference type="Proteomes" id="UP001085076"/>
    </source>
</evidence>
<accession>A0A9D5CEE8</accession>
<keyword evidence="4" id="KW-0648">Protein biosynthesis</keyword>
<dbReference type="Proteomes" id="UP001085076">
    <property type="component" value="Miscellaneous, Linkage group lg05"/>
</dbReference>
<keyword evidence="7" id="KW-1185">Reference proteome</keyword>
<reference evidence="6" key="1">
    <citation type="submission" date="2021-03" db="EMBL/GenBank/DDBJ databases">
        <authorList>
            <person name="Li Z."/>
            <person name="Yang C."/>
        </authorList>
    </citation>
    <scope>NUCLEOTIDE SEQUENCE</scope>
    <source>
        <strain evidence="6">Dzin_1.0</strain>
        <tissue evidence="6">Leaf</tissue>
    </source>
</reference>
<feature type="region of interest" description="Disordered" evidence="5">
    <location>
        <begin position="195"/>
        <end position="214"/>
    </location>
</feature>
<dbReference type="EMBL" id="JAGGNH010000005">
    <property type="protein sequence ID" value="KAJ0970720.1"/>
    <property type="molecule type" value="Genomic_DNA"/>
</dbReference>
<evidence type="ECO:0000256" key="4">
    <source>
        <dbReference type="ARBA" id="ARBA00022917"/>
    </source>
</evidence>